<organism evidence="12 13">
    <name type="scientific">Saccharomyces arboricola (strain H-6 / AS 2.3317 / CBS 10644)</name>
    <name type="common">Yeast</name>
    <dbReference type="NCBI Taxonomy" id="1160507"/>
    <lineage>
        <taxon>Eukaryota</taxon>
        <taxon>Fungi</taxon>
        <taxon>Dikarya</taxon>
        <taxon>Ascomycota</taxon>
        <taxon>Saccharomycotina</taxon>
        <taxon>Saccharomycetes</taxon>
        <taxon>Saccharomycetales</taxon>
        <taxon>Saccharomycetaceae</taxon>
        <taxon>Saccharomyces</taxon>
    </lineage>
</organism>
<dbReference type="AlphaFoldDB" id="J8LR38"/>
<dbReference type="HOGENOM" id="CLU_050131_0_1_1"/>
<proteinExistence type="inferred from homology"/>
<dbReference type="GO" id="GO:0033617">
    <property type="term" value="P:mitochondrial respiratory chain complex IV assembly"/>
    <property type="evidence" value="ECO:0007669"/>
    <property type="project" value="TreeGrafter"/>
</dbReference>
<evidence type="ECO:0000256" key="5">
    <source>
        <dbReference type="ARBA" id="ARBA00023008"/>
    </source>
</evidence>
<dbReference type="GO" id="GO:0045454">
    <property type="term" value="P:cell redox homeostasis"/>
    <property type="evidence" value="ECO:0007669"/>
    <property type="project" value="UniProtKB-ARBA"/>
</dbReference>
<feature type="disulfide bond" description="Redox-active" evidence="10">
    <location>
        <begin position="155"/>
        <end position="159"/>
    </location>
</feature>
<evidence type="ECO:0000256" key="9">
    <source>
        <dbReference type="PIRSR" id="PIRSR037736-1"/>
    </source>
</evidence>
<dbReference type="GO" id="GO:0034599">
    <property type="term" value="P:cellular response to oxidative stress"/>
    <property type="evidence" value="ECO:0007669"/>
    <property type="project" value="UniProtKB-ARBA"/>
</dbReference>
<evidence type="ECO:0000259" key="11">
    <source>
        <dbReference type="PROSITE" id="PS51352"/>
    </source>
</evidence>
<keyword evidence="10" id="KW-1015">Disulfide bond</keyword>
<dbReference type="PANTHER" id="PTHR12151">
    <property type="entry name" value="ELECTRON TRANSPORT PROTIN SCO1/SENC FAMILY MEMBER"/>
    <property type="match status" value="1"/>
</dbReference>
<dbReference type="GO" id="GO:0005743">
    <property type="term" value="C:mitochondrial inner membrane"/>
    <property type="evidence" value="ECO:0007669"/>
    <property type="project" value="UniProtKB-SubCell"/>
</dbReference>
<comment type="caution">
    <text evidence="12">The sequence shown here is derived from an EMBL/GenBank/DDBJ whole genome shotgun (WGS) entry which is preliminary data.</text>
</comment>
<feature type="binding site" evidence="9">
    <location>
        <position position="155"/>
    </location>
    <ligand>
        <name>Cu cation</name>
        <dbReference type="ChEBI" id="CHEBI:23378"/>
    </ligand>
</feature>
<dbReference type="GO" id="GO:0005507">
    <property type="term" value="F:copper ion binding"/>
    <property type="evidence" value="ECO:0007669"/>
    <property type="project" value="InterPro"/>
</dbReference>
<dbReference type="InterPro" id="IPR036249">
    <property type="entry name" value="Thioredoxin-like_sf"/>
</dbReference>
<dbReference type="SUPFAM" id="SSF52833">
    <property type="entry name" value="Thioredoxin-like"/>
    <property type="match status" value="1"/>
</dbReference>
<evidence type="ECO:0000256" key="6">
    <source>
        <dbReference type="ARBA" id="ARBA00023128"/>
    </source>
</evidence>
<dbReference type="InterPro" id="IPR013766">
    <property type="entry name" value="Thioredoxin_domain"/>
</dbReference>
<dbReference type="PIRSF" id="PIRSF037736">
    <property type="entry name" value="SCO1"/>
    <property type="match status" value="1"/>
</dbReference>
<dbReference type="InterPro" id="IPR017276">
    <property type="entry name" value="Synth_of_cyt-c-oxidase_Sco1/2"/>
</dbReference>
<dbReference type="PROSITE" id="PS51352">
    <property type="entry name" value="THIOREDOXIN_2"/>
    <property type="match status" value="1"/>
</dbReference>
<dbReference type="CDD" id="cd02968">
    <property type="entry name" value="SCO"/>
    <property type="match status" value="1"/>
</dbReference>
<evidence type="ECO:0000256" key="4">
    <source>
        <dbReference type="ARBA" id="ARBA00022792"/>
    </source>
</evidence>
<feature type="binding site" evidence="9">
    <location>
        <position position="246"/>
    </location>
    <ligand>
        <name>Cu cation</name>
        <dbReference type="ChEBI" id="CHEBI:23378"/>
    </ligand>
</feature>
<keyword evidence="13" id="KW-1185">Reference proteome</keyword>
<keyword evidence="6 8" id="KW-0496">Mitochondrion</keyword>
<dbReference type="EMBL" id="ALIE01000015">
    <property type="protein sequence ID" value="EJS44597.1"/>
    <property type="molecule type" value="Genomic_DNA"/>
</dbReference>
<evidence type="ECO:0000256" key="10">
    <source>
        <dbReference type="PIRSR" id="PIRSR603782-2"/>
    </source>
</evidence>
<comment type="subcellular location">
    <subcellularLocation>
        <location evidence="1 8">Mitochondrion inner membrane</location>
    </subcellularLocation>
</comment>
<dbReference type="Pfam" id="PF02630">
    <property type="entry name" value="SCO1-SenC"/>
    <property type="match status" value="1"/>
</dbReference>
<evidence type="ECO:0000313" key="12">
    <source>
        <dbReference type="EMBL" id="EJS44597.1"/>
    </source>
</evidence>
<evidence type="ECO:0000313" key="13">
    <source>
        <dbReference type="Proteomes" id="UP000006968"/>
    </source>
</evidence>
<feature type="binding site" evidence="9">
    <location>
        <position position="159"/>
    </location>
    <ligand>
        <name>Cu cation</name>
        <dbReference type="ChEBI" id="CHEBI:23378"/>
    </ligand>
</feature>
<feature type="domain" description="Thioredoxin" evidence="11">
    <location>
        <begin position="102"/>
        <end position="285"/>
    </location>
</feature>
<evidence type="ECO:0000256" key="1">
    <source>
        <dbReference type="ARBA" id="ARBA00004273"/>
    </source>
</evidence>
<dbReference type="PANTHER" id="PTHR12151:SF5">
    <property type="entry name" value="AT19154P"/>
    <property type="match status" value="1"/>
</dbReference>
<dbReference type="GO" id="GO:0006878">
    <property type="term" value="P:intracellular copper ion homeostasis"/>
    <property type="evidence" value="ECO:0007669"/>
    <property type="project" value="UniProtKB-UniRule"/>
</dbReference>
<dbReference type="FunFam" id="3.40.30.10:FF:000013">
    <property type="entry name" value="Blast:Protein SCO1 homolog, mitochondrial"/>
    <property type="match status" value="1"/>
</dbReference>
<dbReference type="InterPro" id="IPR003782">
    <property type="entry name" value="SCO1/SenC"/>
</dbReference>
<comment type="similarity">
    <text evidence="2 8">Belongs to the SCO1/2 family.</text>
</comment>
<evidence type="ECO:0000256" key="3">
    <source>
        <dbReference type="ARBA" id="ARBA00022723"/>
    </source>
</evidence>
<reference evidence="12 13" key="1">
    <citation type="journal article" date="2013" name="BMC Genomics">
        <title>High quality de novo sequencing and assembly of the Saccharomyces arboricolus genome.</title>
        <authorList>
            <person name="Liti G."/>
            <person name="Nguyen Ba A.N."/>
            <person name="Blythe M."/>
            <person name="Mueller C.A."/>
            <person name="Bergstroem A."/>
            <person name="Cubillos F.A."/>
            <person name="Dafhnis-Calas F."/>
            <person name="Khoshraftar S."/>
            <person name="Malla S."/>
            <person name="Mehta N."/>
            <person name="Siow C.C."/>
            <person name="Warringer J."/>
            <person name="Moses A.M."/>
            <person name="Louis E.J."/>
            <person name="Nieduszynski C.A."/>
        </authorList>
    </citation>
    <scope>NUCLEOTIDE SEQUENCE [LARGE SCALE GENOMIC DNA]</scope>
    <source>
        <strain evidence="13">H-6 / AS 2.3317 / CBS 10644</strain>
    </source>
</reference>
<evidence type="ECO:0000256" key="7">
    <source>
        <dbReference type="ARBA" id="ARBA00023136"/>
    </source>
</evidence>
<sequence length="302" mass="34743">MLKGPGKYISRSLYRQAKVSIKMGLLEHGSTCQRVFSTGKGLRNVNNGSPGTKKPLNRLQLGDEINEPEPIRTSFFQFSRWKATLAVLLLGSGSYTYFSRRRRLLETEKEADANRAYGSVALGGPFNLIDFNGQPFTEKDLKGKFSILYFGFSHCPDICPEELDKLTYWISELDDKDNIKIQPLFVSCDPARDTPEVLKEYLGDFHPAIVGLTGTYDEVKSVCKKYKVYFSTPRDVKPNQDYLVDHSIFFYLIDPEGQFIDALGRNYDEKSGLEKIREQIEAYVPKEERERRSKKWYSFIFK</sequence>
<dbReference type="Gene3D" id="3.40.30.10">
    <property type="entry name" value="Glutaredoxin"/>
    <property type="match status" value="1"/>
</dbReference>
<keyword evidence="5 9" id="KW-0186">Copper</keyword>
<dbReference type="Proteomes" id="UP000006968">
    <property type="component" value="Chromosome II"/>
</dbReference>
<dbReference type="OrthoDB" id="270009at2759"/>
<evidence type="ECO:0000256" key="2">
    <source>
        <dbReference type="ARBA" id="ARBA00010996"/>
    </source>
</evidence>
<protein>
    <submittedName>
        <fullName evidence="12">Sco2p</fullName>
    </submittedName>
</protein>
<accession>J8LR38</accession>
<name>J8LR38_SACAR</name>
<keyword evidence="3 9" id="KW-0479">Metal-binding</keyword>
<keyword evidence="4 8" id="KW-0999">Mitochondrion inner membrane</keyword>
<dbReference type="GO" id="GO:0016531">
    <property type="term" value="F:copper chaperone activity"/>
    <property type="evidence" value="ECO:0007669"/>
    <property type="project" value="InterPro"/>
</dbReference>
<gene>
    <name evidence="12" type="ORF">SU7_0140</name>
</gene>
<evidence type="ECO:0000256" key="8">
    <source>
        <dbReference type="PIRNR" id="PIRNR037736"/>
    </source>
</evidence>
<keyword evidence="7" id="KW-0472">Membrane</keyword>